<evidence type="ECO:0000259" key="5">
    <source>
        <dbReference type="Pfam" id="PF01555"/>
    </source>
</evidence>
<sequence length="226" mass="26514">MNKIYLIDCMDFMKDKPDNFYDLAIVDPPYGIGDFNPPNSLNKYGERVKRNSLKVDWNDTIPNKNYFNEVKRISKNQIIWGANYYNCFTKGGAIIWHKGKINPILSQCEIASLSFQQKVDYVLIQWQSGFARKQYEKDYNAIHPSQKPVALYKWILKNYAKPGYKLLDTHSGSGSFRIAAYDMGFDLDSCELDKDYFAANEKRFQDHIQQNDLFKKSEYQDLLYKD</sequence>
<dbReference type="InterPro" id="IPR029063">
    <property type="entry name" value="SAM-dependent_MTases_sf"/>
</dbReference>
<comment type="caution">
    <text evidence="6">The sequence shown here is derived from an EMBL/GenBank/DDBJ whole genome shotgun (WGS) entry which is preliminary data.</text>
</comment>
<evidence type="ECO:0000256" key="1">
    <source>
        <dbReference type="ARBA" id="ARBA00006594"/>
    </source>
</evidence>
<dbReference type="SUPFAM" id="SSF53335">
    <property type="entry name" value="S-adenosyl-L-methionine-dependent methyltransferases"/>
    <property type="match status" value="1"/>
</dbReference>
<dbReference type="GO" id="GO:0003677">
    <property type="term" value="F:DNA binding"/>
    <property type="evidence" value="ECO:0007669"/>
    <property type="project" value="InterPro"/>
</dbReference>
<dbReference type="EMBL" id="LAZR01004193">
    <property type="protein sequence ID" value="KKN10908.1"/>
    <property type="molecule type" value="Genomic_DNA"/>
</dbReference>
<dbReference type="InterPro" id="IPR002052">
    <property type="entry name" value="DNA_methylase_N6_adenine_CS"/>
</dbReference>
<reference evidence="6" key="1">
    <citation type="journal article" date="2015" name="Nature">
        <title>Complex archaea that bridge the gap between prokaryotes and eukaryotes.</title>
        <authorList>
            <person name="Spang A."/>
            <person name="Saw J.H."/>
            <person name="Jorgensen S.L."/>
            <person name="Zaremba-Niedzwiedzka K."/>
            <person name="Martijn J."/>
            <person name="Lind A.E."/>
            <person name="van Eijk R."/>
            <person name="Schleper C."/>
            <person name="Guy L."/>
            <person name="Ettema T.J."/>
        </authorList>
    </citation>
    <scope>NUCLEOTIDE SEQUENCE</scope>
</reference>
<organism evidence="6">
    <name type="scientific">marine sediment metagenome</name>
    <dbReference type="NCBI Taxonomy" id="412755"/>
    <lineage>
        <taxon>unclassified sequences</taxon>
        <taxon>metagenomes</taxon>
        <taxon>ecological metagenomes</taxon>
    </lineage>
</organism>
<dbReference type="InterPro" id="IPR002941">
    <property type="entry name" value="DNA_methylase_N4/N6"/>
</dbReference>
<proteinExistence type="inferred from homology"/>
<keyword evidence="2" id="KW-0489">Methyltransferase</keyword>
<evidence type="ECO:0000256" key="4">
    <source>
        <dbReference type="ARBA" id="ARBA00022691"/>
    </source>
</evidence>
<evidence type="ECO:0000256" key="3">
    <source>
        <dbReference type="ARBA" id="ARBA00022679"/>
    </source>
</evidence>
<dbReference type="GO" id="GO:0032259">
    <property type="term" value="P:methylation"/>
    <property type="evidence" value="ECO:0007669"/>
    <property type="project" value="UniProtKB-KW"/>
</dbReference>
<comment type="similarity">
    <text evidence="1">Belongs to the N(4)/N(6)-methyltransferase family.</text>
</comment>
<evidence type="ECO:0000313" key="6">
    <source>
        <dbReference type="EMBL" id="KKN10908.1"/>
    </source>
</evidence>
<keyword evidence="4" id="KW-0949">S-adenosyl-L-methionine</keyword>
<gene>
    <name evidence="6" type="ORF">LCGC14_1031880</name>
</gene>
<protein>
    <recommendedName>
        <fullName evidence="5">DNA methylase N-4/N-6 domain-containing protein</fullName>
    </recommendedName>
</protein>
<dbReference type="AlphaFoldDB" id="A0A0F9R0B6"/>
<feature type="domain" description="DNA methylase N-4/N-6" evidence="5">
    <location>
        <begin position="126"/>
        <end position="199"/>
    </location>
</feature>
<dbReference type="InterPro" id="IPR002295">
    <property type="entry name" value="N4/N6-MTase_EcoPI_Mod-like"/>
</dbReference>
<dbReference type="Pfam" id="PF01555">
    <property type="entry name" value="N6_N4_Mtase"/>
    <property type="match status" value="1"/>
</dbReference>
<accession>A0A0F9R0B6</accession>
<dbReference type="PROSITE" id="PS00092">
    <property type="entry name" value="N6_MTASE"/>
    <property type="match status" value="1"/>
</dbReference>
<dbReference type="Gene3D" id="3.40.50.150">
    <property type="entry name" value="Vaccinia Virus protein VP39"/>
    <property type="match status" value="1"/>
</dbReference>
<keyword evidence="3" id="KW-0808">Transferase</keyword>
<dbReference type="PRINTS" id="PR00506">
    <property type="entry name" value="D21N6MTFRASE"/>
</dbReference>
<dbReference type="GO" id="GO:0008170">
    <property type="term" value="F:N-methyltransferase activity"/>
    <property type="evidence" value="ECO:0007669"/>
    <property type="project" value="InterPro"/>
</dbReference>
<evidence type="ECO:0000256" key="2">
    <source>
        <dbReference type="ARBA" id="ARBA00022603"/>
    </source>
</evidence>
<name>A0A0F9R0B6_9ZZZZ</name>